<evidence type="ECO:0000313" key="1">
    <source>
        <dbReference type="EMBL" id="MED6171339.1"/>
    </source>
</evidence>
<comment type="caution">
    <text evidence="1">The sequence shown here is derived from an EMBL/GenBank/DDBJ whole genome shotgun (WGS) entry which is preliminary data.</text>
</comment>
<proteinExistence type="predicted"/>
<evidence type="ECO:0000313" key="2">
    <source>
        <dbReference type="Proteomes" id="UP001341840"/>
    </source>
</evidence>
<protein>
    <submittedName>
        <fullName evidence="1">Uncharacterized protein</fullName>
    </submittedName>
</protein>
<name>A0ABU6VDR6_9FABA</name>
<keyword evidence="2" id="KW-1185">Reference proteome</keyword>
<accession>A0ABU6VDR6</accession>
<dbReference type="EMBL" id="JASCZI010151247">
    <property type="protein sequence ID" value="MED6171339.1"/>
    <property type="molecule type" value="Genomic_DNA"/>
</dbReference>
<reference evidence="1 2" key="1">
    <citation type="journal article" date="2023" name="Plants (Basel)">
        <title>Bridging the Gap: Combining Genomics and Transcriptomics Approaches to Understand Stylosanthes scabra, an Orphan Legume from the Brazilian Caatinga.</title>
        <authorList>
            <person name="Ferreira-Neto J.R.C."/>
            <person name="da Silva M.D."/>
            <person name="Binneck E."/>
            <person name="de Melo N.F."/>
            <person name="da Silva R.H."/>
            <person name="de Melo A.L.T.M."/>
            <person name="Pandolfi V."/>
            <person name="Bustamante F.O."/>
            <person name="Brasileiro-Vidal A.C."/>
            <person name="Benko-Iseppon A.M."/>
        </authorList>
    </citation>
    <scope>NUCLEOTIDE SEQUENCE [LARGE SCALE GENOMIC DNA]</scope>
    <source>
        <tissue evidence="1">Leaves</tissue>
    </source>
</reference>
<organism evidence="1 2">
    <name type="scientific">Stylosanthes scabra</name>
    <dbReference type="NCBI Taxonomy" id="79078"/>
    <lineage>
        <taxon>Eukaryota</taxon>
        <taxon>Viridiplantae</taxon>
        <taxon>Streptophyta</taxon>
        <taxon>Embryophyta</taxon>
        <taxon>Tracheophyta</taxon>
        <taxon>Spermatophyta</taxon>
        <taxon>Magnoliopsida</taxon>
        <taxon>eudicotyledons</taxon>
        <taxon>Gunneridae</taxon>
        <taxon>Pentapetalae</taxon>
        <taxon>rosids</taxon>
        <taxon>fabids</taxon>
        <taxon>Fabales</taxon>
        <taxon>Fabaceae</taxon>
        <taxon>Papilionoideae</taxon>
        <taxon>50 kb inversion clade</taxon>
        <taxon>dalbergioids sensu lato</taxon>
        <taxon>Dalbergieae</taxon>
        <taxon>Pterocarpus clade</taxon>
        <taxon>Stylosanthes</taxon>
    </lineage>
</organism>
<gene>
    <name evidence="1" type="ORF">PIB30_039871</name>
</gene>
<sequence>MEVKIVGGRWQYILEWSVFPREAEALKEIRKATATHPLLGFMKATRVVKIGGITRCGLWGGTVAWAEEDVPGKPFSLSLILLLLPLLMPSLSA</sequence>
<dbReference type="Proteomes" id="UP001341840">
    <property type="component" value="Unassembled WGS sequence"/>
</dbReference>